<evidence type="ECO:0000313" key="2">
    <source>
        <dbReference type="EMBL" id="CAB4193247.1"/>
    </source>
</evidence>
<reference evidence="1" key="1">
    <citation type="submission" date="2020-05" db="EMBL/GenBank/DDBJ databases">
        <authorList>
            <person name="Chiriac C."/>
            <person name="Salcher M."/>
            <person name="Ghai R."/>
            <person name="Kavagutti S V."/>
        </authorList>
    </citation>
    <scope>NUCLEOTIDE SEQUENCE</scope>
</reference>
<sequence>MIRKKVEKSGPIIIDLTGPDGNAFALMGYAKRFARQLGLDADVIIKEMQTSDYENLLRVFDNYFGSFVILER</sequence>
<gene>
    <name evidence="2" type="ORF">UFOVP1247_45</name>
    <name evidence="1" type="ORF">UFOVP970_85</name>
</gene>
<name>A0A6J5PVE4_9CAUD</name>
<accession>A0A6J5PVE4</accession>
<proteinExistence type="predicted"/>
<evidence type="ECO:0000313" key="1">
    <source>
        <dbReference type="EMBL" id="CAB4174827.1"/>
    </source>
</evidence>
<dbReference type="EMBL" id="LR796916">
    <property type="protein sequence ID" value="CAB4174827.1"/>
    <property type="molecule type" value="Genomic_DNA"/>
</dbReference>
<organism evidence="1">
    <name type="scientific">uncultured Caudovirales phage</name>
    <dbReference type="NCBI Taxonomy" id="2100421"/>
    <lineage>
        <taxon>Viruses</taxon>
        <taxon>Duplodnaviria</taxon>
        <taxon>Heunggongvirae</taxon>
        <taxon>Uroviricota</taxon>
        <taxon>Caudoviricetes</taxon>
        <taxon>Peduoviridae</taxon>
        <taxon>Maltschvirus</taxon>
        <taxon>Maltschvirus maltsch</taxon>
    </lineage>
</organism>
<protein>
    <submittedName>
        <fullName evidence="1">Uncharacterized protein</fullName>
    </submittedName>
</protein>
<dbReference type="EMBL" id="LR797195">
    <property type="protein sequence ID" value="CAB4193247.1"/>
    <property type="molecule type" value="Genomic_DNA"/>
</dbReference>